<organism evidence="2 3">
    <name type="scientific">Gordonia phage Stormageddon</name>
    <dbReference type="NCBI Taxonomy" id="2656541"/>
    <lineage>
        <taxon>Viruses</taxon>
        <taxon>Duplodnaviria</taxon>
        <taxon>Heunggongvirae</taxon>
        <taxon>Uroviricota</taxon>
        <taxon>Caudoviricetes</taxon>
        <taxon>Stormageddonvirus</taxon>
        <taxon>Stormageddonvirus Stormageddon</taxon>
    </lineage>
</organism>
<dbReference type="EMBL" id="MN586040">
    <property type="protein sequence ID" value="QGJ94886.1"/>
    <property type="molecule type" value="Genomic_DNA"/>
</dbReference>
<evidence type="ECO:0000313" key="2">
    <source>
        <dbReference type="EMBL" id="QGJ94886.1"/>
    </source>
</evidence>
<dbReference type="KEGG" id="vg:64766732"/>
<feature type="region of interest" description="Disordered" evidence="1">
    <location>
        <begin position="1"/>
        <end position="20"/>
    </location>
</feature>
<reference evidence="2 3" key="1">
    <citation type="submission" date="2019-10" db="EMBL/GenBank/DDBJ databases">
        <authorList>
            <person name="Garlena R.A."/>
            <person name="Russell D.A."/>
            <person name="Pope W.H."/>
            <person name="Jacobs-Sera D."/>
            <person name="Hatfull G.F."/>
        </authorList>
    </citation>
    <scope>NUCLEOTIDE SEQUENCE [LARGE SCALE GENOMIC DNA]</scope>
</reference>
<dbReference type="GeneID" id="64766732"/>
<sequence length="48" mass="5246">MTAPIAPRSIPVTEEDGSLSEDYMPERLSPQAMEPPVDLVLLFENGMA</sequence>
<proteinExistence type="predicted"/>
<evidence type="ECO:0000256" key="1">
    <source>
        <dbReference type="SAM" id="MobiDB-lite"/>
    </source>
</evidence>
<keyword evidence="3" id="KW-1185">Reference proteome</keyword>
<gene>
    <name evidence="2" type="primary">23</name>
    <name evidence="2" type="ORF">SEA_STORMAGEDDON_23</name>
</gene>
<name>A0A649VQZ4_9CAUD</name>
<dbReference type="Proteomes" id="UP000423065">
    <property type="component" value="Segment"/>
</dbReference>
<dbReference type="RefSeq" id="YP_010059499.1">
    <property type="nucleotide sequence ID" value="NC_054726.1"/>
</dbReference>
<evidence type="ECO:0000313" key="3">
    <source>
        <dbReference type="Proteomes" id="UP000423065"/>
    </source>
</evidence>
<accession>A0A649VQZ4</accession>
<protein>
    <submittedName>
        <fullName evidence="2">Uncharacterized protein</fullName>
    </submittedName>
</protein>